<evidence type="ECO:0000313" key="1">
    <source>
        <dbReference type="EMBL" id="MPN05868.1"/>
    </source>
</evidence>
<gene>
    <name evidence="1" type="ORF">SDC9_153122</name>
</gene>
<comment type="caution">
    <text evidence="1">The sequence shown here is derived from an EMBL/GenBank/DDBJ whole genome shotgun (WGS) entry which is preliminary data.</text>
</comment>
<dbReference type="AlphaFoldDB" id="A0A645EV03"/>
<organism evidence="1">
    <name type="scientific">bioreactor metagenome</name>
    <dbReference type="NCBI Taxonomy" id="1076179"/>
    <lineage>
        <taxon>unclassified sequences</taxon>
        <taxon>metagenomes</taxon>
        <taxon>ecological metagenomes</taxon>
    </lineage>
</organism>
<protein>
    <submittedName>
        <fullName evidence="1">Uncharacterized protein</fullName>
    </submittedName>
</protein>
<sequence length="119" mass="13118">MRLPQRVGKKGAGADHAGENVIGGAVENSENLIHPVGAQALRQRMQHWDAAAHTGFKQVVYVVLLGQLHQLPALFGHQLLVGGHHMLSRRKRPLCVFICRLYSANCLHHHADFIIPLNG</sequence>
<dbReference type="EMBL" id="VSSQ01051771">
    <property type="protein sequence ID" value="MPN05868.1"/>
    <property type="molecule type" value="Genomic_DNA"/>
</dbReference>
<accession>A0A645EV03</accession>
<name>A0A645EV03_9ZZZZ</name>
<proteinExistence type="predicted"/>
<reference evidence="1" key="1">
    <citation type="submission" date="2019-08" db="EMBL/GenBank/DDBJ databases">
        <authorList>
            <person name="Kucharzyk K."/>
            <person name="Murdoch R.W."/>
            <person name="Higgins S."/>
            <person name="Loffler F."/>
        </authorList>
    </citation>
    <scope>NUCLEOTIDE SEQUENCE</scope>
</reference>